<keyword evidence="3 4" id="KW-0663">Pyridoxal phosphate</keyword>
<dbReference type="GO" id="GO:0008483">
    <property type="term" value="F:transaminase activity"/>
    <property type="evidence" value="ECO:0007669"/>
    <property type="project" value="UniProtKB-KW"/>
</dbReference>
<gene>
    <name evidence="5" type="ORF">CBM2634_A140025</name>
</gene>
<sequence length="392" mass="43518">MQTFKDRSIDNYAPLLNGRERDYVLQAIESGWVSYGGRYVKEFETLLAQTFGCVDAVTVASGTCALQLAFELAGERDTEILIPALTFAAPASAAVRAGMHPVFIDLNPQTWQIDDELLAAFLEERCVRRNGRAVNTASGRLVSSICLVHLWGDLARLDRIHALARQWNLVVIHDAAQCLGACYKGMPLGASVPDDRADQIIFTTSFNANKIITTGAGGALIAKSQSLCRKARHLSSTAKADTMSFFHDDYGLNFRMSNINAAIGVAQMELLFDRIRRKQKLYESYATAIQKRMDGVRLAQHTAESAGVFWMTCIELPQPSRPVIEKLVAQHIMVRPVWIPLPQLPVYSRFQYYQHDAFSIHLYEHAIMLPSGPGITEAQVDRVVSALAEACR</sequence>
<keyword evidence="5" id="KW-0808">Transferase</keyword>
<dbReference type="PANTHER" id="PTHR30244">
    <property type="entry name" value="TRANSAMINASE"/>
    <property type="match status" value="1"/>
</dbReference>
<dbReference type="Gene3D" id="3.40.640.10">
    <property type="entry name" value="Type I PLP-dependent aspartate aminotransferase-like (Major domain)"/>
    <property type="match status" value="1"/>
</dbReference>
<evidence type="ECO:0000313" key="6">
    <source>
        <dbReference type="Proteomes" id="UP000256805"/>
    </source>
</evidence>
<dbReference type="InterPro" id="IPR015422">
    <property type="entry name" value="PyrdxlP-dep_Trfase_small"/>
</dbReference>
<dbReference type="PANTHER" id="PTHR30244:SF34">
    <property type="entry name" value="DTDP-4-AMINO-4,6-DIDEOXYGALACTOSE TRANSAMINASE"/>
    <property type="match status" value="1"/>
</dbReference>
<comment type="similarity">
    <text evidence="1 4">Belongs to the DegT/DnrJ/EryC1 family.</text>
</comment>
<organism evidence="5 6">
    <name type="scientific">Cupriavidus taiwanensis</name>
    <dbReference type="NCBI Taxonomy" id="164546"/>
    <lineage>
        <taxon>Bacteria</taxon>
        <taxon>Pseudomonadati</taxon>
        <taxon>Pseudomonadota</taxon>
        <taxon>Betaproteobacteria</taxon>
        <taxon>Burkholderiales</taxon>
        <taxon>Burkholderiaceae</taxon>
        <taxon>Cupriavidus</taxon>
    </lineage>
</organism>
<dbReference type="EMBL" id="OVTA01000006">
    <property type="protein sequence ID" value="SPR96607.1"/>
    <property type="molecule type" value="Genomic_DNA"/>
</dbReference>
<dbReference type="AlphaFoldDB" id="A0A375IVH7"/>
<accession>A0A375IVH7</accession>
<dbReference type="Pfam" id="PF01041">
    <property type="entry name" value="DegT_DnrJ_EryC1"/>
    <property type="match status" value="1"/>
</dbReference>
<dbReference type="RefSeq" id="WP_181925769.1">
    <property type="nucleotide sequence ID" value="NZ_LS483233.1"/>
</dbReference>
<protein>
    <submittedName>
        <fullName evidence="5">Putative pyridoxal phosphate-dependent aminotransferase EpsN</fullName>
        <ecNumber evidence="5">2.6.1.-</ecNumber>
    </submittedName>
</protein>
<dbReference type="EC" id="2.6.1.-" evidence="5"/>
<feature type="modified residue" description="N6-(pyridoxal phosphate)lysine" evidence="3">
    <location>
        <position position="210"/>
    </location>
</feature>
<feature type="active site" description="Proton acceptor" evidence="2">
    <location>
        <position position="210"/>
    </location>
</feature>
<evidence type="ECO:0000256" key="4">
    <source>
        <dbReference type="RuleBase" id="RU004508"/>
    </source>
</evidence>
<evidence type="ECO:0000256" key="1">
    <source>
        <dbReference type="ARBA" id="ARBA00037999"/>
    </source>
</evidence>
<dbReference type="InterPro" id="IPR015421">
    <property type="entry name" value="PyrdxlP-dep_Trfase_major"/>
</dbReference>
<proteinExistence type="inferred from homology"/>
<keyword evidence="5" id="KW-0032">Aminotransferase</keyword>
<name>A0A375IVH7_9BURK</name>
<evidence type="ECO:0000313" key="5">
    <source>
        <dbReference type="EMBL" id="SPR96607.1"/>
    </source>
</evidence>
<dbReference type="Proteomes" id="UP000256805">
    <property type="component" value="Unassembled WGS sequence"/>
</dbReference>
<dbReference type="GO" id="GO:0030170">
    <property type="term" value="F:pyridoxal phosphate binding"/>
    <property type="evidence" value="ECO:0007669"/>
    <property type="project" value="TreeGrafter"/>
</dbReference>
<dbReference type="InterPro" id="IPR000653">
    <property type="entry name" value="DegT/StrS_aminotransferase"/>
</dbReference>
<dbReference type="PIRSF" id="PIRSF000390">
    <property type="entry name" value="PLP_StrS"/>
    <property type="match status" value="1"/>
</dbReference>
<dbReference type="InterPro" id="IPR015424">
    <property type="entry name" value="PyrdxlP-dep_Trfase"/>
</dbReference>
<evidence type="ECO:0000256" key="2">
    <source>
        <dbReference type="PIRSR" id="PIRSR000390-1"/>
    </source>
</evidence>
<evidence type="ECO:0000256" key="3">
    <source>
        <dbReference type="PIRSR" id="PIRSR000390-2"/>
    </source>
</evidence>
<dbReference type="SUPFAM" id="SSF53383">
    <property type="entry name" value="PLP-dependent transferases"/>
    <property type="match status" value="1"/>
</dbReference>
<reference evidence="5 6" key="1">
    <citation type="submission" date="2018-01" db="EMBL/GenBank/DDBJ databases">
        <authorList>
            <person name="Gaut B.S."/>
            <person name="Morton B.R."/>
            <person name="Clegg M.T."/>
            <person name="Duvall M.R."/>
        </authorList>
    </citation>
    <scope>NUCLEOTIDE SEQUENCE [LARGE SCALE GENOMIC DNA]</scope>
    <source>
        <strain evidence="5">Cupriavidus taiwanensis cmp 52</strain>
    </source>
</reference>
<dbReference type="Gene3D" id="3.90.1150.10">
    <property type="entry name" value="Aspartate Aminotransferase, domain 1"/>
    <property type="match status" value="1"/>
</dbReference>
<dbReference type="GO" id="GO:0000271">
    <property type="term" value="P:polysaccharide biosynthetic process"/>
    <property type="evidence" value="ECO:0007669"/>
    <property type="project" value="TreeGrafter"/>
</dbReference>